<evidence type="ECO:0000313" key="2">
    <source>
        <dbReference type="EMBL" id="AUX49161.1"/>
    </source>
</evidence>
<protein>
    <recommendedName>
        <fullName evidence="4">Secreted protein</fullName>
    </recommendedName>
</protein>
<evidence type="ECO:0000313" key="3">
    <source>
        <dbReference type="Proteomes" id="UP000238348"/>
    </source>
</evidence>
<sequence length="205" mass="22072">MPRTSRLSGARTPAAAACAGAFAWALGAGAAPEEPPHAAPARAAATEPGIRLTAPWLLAQLVPSPELWSGPSGTYFGLRWQVTPVLYSFGINRKLSPWRAFIVEPLTRHAGSIELFGSPEYFPALDVFSRSWMFRGGVRSYFPLLHRGDMMSCSLGGSAVYFRGQVAASYEAGFYTLFGAVGAQVTYTPTAALRSTTLTLSIRYF</sequence>
<dbReference type="Proteomes" id="UP000238348">
    <property type="component" value="Chromosome"/>
</dbReference>
<evidence type="ECO:0000256" key="1">
    <source>
        <dbReference type="SAM" id="SignalP"/>
    </source>
</evidence>
<evidence type="ECO:0008006" key="4">
    <source>
        <dbReference type="Google" id="ProtNLM"/>
    </source>
</evidence>
<reference evidence="2 3" key="1">
    <citation type="submission" date="2015-09" db="EMBL/GenBank/DDBJ databases">
        <title>Sorangium comparison.</title>
        <authorList>
            <person name="Zaburannyi N."/>
            <person name="Bunk B."/>
            <person name="Overmann J."/>
            <person name="Mueller R."/>
        </authorList>
    </citation>
    <scope>NUCLEOTIDE SEQUENCE [LARGE SCALE GENOMIC DNA]</scope>
    <source>
        <strain evidence="2 3">So ce26</strain>
    </source>
</reference>
<accession>A0A2L0FCA0</accession>
<proteinExistence type="predicted"/>
<dbReference type="AlphaFoldDB" id="A0A2L0FCA0"/>
<name>A0A2L0FCA0_SORCE</name>
<organism evidence="2 3">
    <name type="scientific">Sorangium cellulosum</name>
    <name type="common">Polyangium cellulosum</name>
    <dbReference type="NCBI Taxonomy" id="56"/>
    <lineage>
        <taxon>Bacteria</taxon>
        <taxon>Pseudomonadati</taxon>
        <taxon>Myxococcota</taxon>
        <taxon>Polyangia</taxon>
        <taxon>Polyangiales</taxon>
        <taxon>Polyangiaceae</taxon>
        <taxon>Sorangium</taxon>
    </lineage>
</organism>
<feature type="signal peptide" evidence="1">
    <location>
        <begin position="1"/>
        <end position="30"/>
    </location>
</feature>
<keyword evidence="1" id="KW-0732">Signal</keyword>
<dbReference type="RefSeq" id="WP_104986914.1">
    <property type="nucleotide sequence ID" value="NZ_CP012673.1"/>
</dbReference>
<dbReference type="OrthoDB" id="5514505at2"/>
<feature type="chain" id="PRO_5014869164" description="Secreted protein" evidence="1">
    <location>
        <begin position="31"/>
        <end position="205"/>
    </location>
</feature>
<gene>
    <name evidence="2" type="ORF">SOCE26_107060</name>
</gene>
<dbReference type="EMBL" id="CP012673">
    <property type="protein sequence ID" value="AUX49161.1"/>
    <property type="molecule type" value="Genomic_DNA"/>
</dbReference>